<evidence type="ECO:0000313" key="4">
    <source>
        <dbReference type="Proteomes" id="UP000076420"/>
    </source>
</evidence>
<dbReference type="EnsemblMetazoa" id="BGLB027318-RA">
    <property type="protein sequence ID" value="BGLB027318-PA"/>
    <property type="gene ID" value="BGLB027318"/>
</dbReference>
<organism evidence="3 4">
    <name type="scientific">Biomphalaria glabrata</name>
    <name type="common">Bloodfluke planorb</name>
    <name type="synonym">Freshwater snail</name>
    <dbReference type="NCBI Taxonomy" id="6526"/>
    <lineage>
        <taxon>Eukaryota</taxon>
        <taxon>Metazoa</taxon>
        <taxon>Spiralia</taxon>
        <taxon>Lophotrochozoa</taxon>
        <taxon>Mollusca</taxon>
        <taxon>Gastropoda</taxon>
        <taxon>Heterobranchia</taxon>
        <taxon>Euthyneura</taxon>
        <taxon>Panpulmonata</taxon>
        <taxon>Hygrophila</taxon>
        <taxon>Lymnaeoidea</taxon>
        <taxon>Planorbidae</taxon>
        <taxon>Biomphalaria</taxon>
    </lineage>
</organism>
<name>A0A2C9L601_BIOGL</name>
<feature type="signal peptide" evidence="2">
    <location>
        <begin position="1"/>
        <end position="23"/>
    </location>
</feature>
<evidence type="ECO:0000256" key="1">
    <source>
        <dbReference type="SAM" id="MobiDB-lite"/>
    </source>
</evidence>
<feature type="chain" id="PRO_5012564637" evidence="2">
    <location>
        <begin position="24"/>
        <end position="77"/>
    </location>
</feature>
<evidence type="ECO:0000256" key="2">
    <source>
        <dbReference type="SAM" id="SignalP"/>
    </source>
</evidence>
<feature type="region of interest" description="Disordered" evidence="1">
    <location>
        <begin position="30"/>
        <end position="58"/>
    </location>
</feature>
<dbReference type="VEuPathDB" id="VectorBase:BGLB027318"/>
<protein>
    <submittedName>
        <fullName evidence="3">Uncharacterized protein</fullName>
    </submittedName>
</protein>
<feature type="compositionally biased region" description="Pro residues" evidence="1">
    <location>
        <begin position="31"/>
        <end position="58"/>
    </location>
</feature>
<keyword evidence="2" id="KW-0732">Signal</keyword>
<proteinExistence type="predicted"/>
<dbReference type="Proteomes" id="UP000076420">
    <property type="component" value="Unassembled WGS sequence"/>
</dbReference>
<sequence>MAMLSLPFTVACVLCFTIGHVFTALSDSVAPPAPPAPALAPPAPPAVAPPAPPAPPAVAPSAPLLTVDDIIIPVAME</sequence>
<accession>A0A2C9L601</accession>
<dbReference type="KEGG" id="bgt:106076199"/>
<reference evidence="3" key="1">
    <citation type="submission" date="2020-05" db="UniProtKB">
        <authorList>
            <consortium name="EnsemblMetazoa"/>
        </authorList>
    </citation>
    <scope>IDENTIFICATION</scope>
    <source>
        <strain evidence="3">BB02</strain>
    </source>
</reference>
<dbReference type="AlphaFoldDB" id="A0A2C9L601"/>
<gene>
    <name evidence="3" type="primary">106076199</name>
</gene>
<evidence type="ECO:0000313" key="3">
    <source>
        <dbReference type="EnsemblMetazoa" id="BGLB027318-PA"/>
    </source>
</evidence>